<proteinExistence type="predicted"/>
<evidence type="ECO:0000313" key="3">
    <source>
        <dbReference type="Proteomes" id="UP000266841"/>
    </source>
</evidence>
<keyword evidence="3" id="KW-1185">Reference proteome</keyword>
<dbReference type="AlphaFoldDB" id="K0SHV3"/>
<accession>K0SHV3</accession>
<dbReference type="Proteomes" id="UP000266841">
    <property type="component" value="Unassembled WGS sequence"/>
</dbReference>
<feature type="compositionally biased region" description="Polar residues" evidence="1">
    <location>
        <begin position="109"/>
        <end position="119"/>
    </location>
</feature>
<organism evidence="2 3">
    <name type="scientific">Thalassiosira oceanica</name>
    <name type="common">Marine diatom</name>
    <dbReference type="NCBI Taxonomy" id="159749"/>
    <lineage>
        <taxon>Eukaryota</taxon>
        <taxon>Sar</taxon>
        <taxon>Stramenopiles</taxon>
        <taxon>Ochrophyta</taxon>
        <taxon>Bacillariophyta</taxon>
        <taxon>Coscinodiscophyceae</taxon>
        <taxon>Thalassiosirophycidae</taxon>
        <taxon>Thalassiosirales</taxon>
        <taxon>Thalassiosiraceae</taxon>
        <taxon>Thalassiosira</taxon>
    </lineage>
</organism>
<name>K0SHV3_THAOC</name>
<evidence type="ECO:0000256" key="1">
    <source>
        <dbReference type="SAM" id="MobiDB-lite"/>
    </source>
</evidence>
<evidence type="ECO:0000313" key="2">
    <source>
        <dbReference type="EMBL" id="EJK60596.1"/>
    </source>
</evidence>
<feature type="region of interest" description="Disordered" evidence="1">
    <location>
        <begin position="88"/>
        <end position="125"/>
    </location>
</feature>
<reference evidence="2 3" key="1">
    <citation type="journal article" date="2012" name="Genome Biol.">
        <title>Genome and low-iron response of an oceanic diatom adapted to chronic iron limitation.</title>
        <authorList>
            <person name="Lommer M."/>
            <person name="Specht M."/>
            <person name="Roy A.S."/>
            <person name="Kraemer L."/>
            <person name="Andreson R."/>
            <person name="Gutowska M.A."/>
            <person name="Wolf J."/>
            <person name="Bergner S.V."/>
            <person name="Schilhabel M.B."/>
            <person name="Klostermeier U.C."/>
            <person name="Beiko R.G."/>
            <person name="Rosenstiel P."/>
            <person name="Hippler M."/>
            <person name="Laroche J."/>
        </authorList>
    </citation>
    <scope>NUCLEOTIDE SEQUENCE [LARGE SCALE GENOMIC DNA]</scope>
    <source>
        <strain evidence="2 3">CCMP1005</strain>
    </source>
</reference>
<sequence length="255" mass="27183">PSPVGAGAAPIPLDVFHGKSAVAFDRVFRVDVEQVVVRHIEKFGVRRPSDTPPRHTDVVRLSDNESARQRANGDVLVLDVLDVDRGDRFSSRGGDRQQAVHQPGRAAGSRQSGQRSESPARQPAWAGTLSRYSISLSKAKGAARVHGAGSTAPLGATCVTSTIAGVRRDGRPLCMSPMSSIVGGRDYATPFGGGTSPQSWAPFVSVNAATPPDIVEEESSRLLTFVGGQGTLLVSGRRTRWGWTWTSVTWTRTNS</sequence>
<dbReference type="EMBL" id="AGNL01020881">
    <property type="protein sequence ID" value="EJK60596.1"/>
    <property type="molecule type" value="Genomic_DNA"/>
</dbReference>
<feature type="non-terminal residue" evidence="2">
    <location>
        <position position="1"/>
    </location>
</feature>
<protein>
    <submittedName>
        <fullName evidence="2">Uncharacterized protein</fullName>
    </submittedName>
</protein>
<feature type="region of interest" description="Disordered" evidence="1">
    <location>
        <begin position="47"/>
        <end position="66"/>
    </location>
</feature>
<gene>
    <name evidence="2" type="ORF">THAOC_19017</name>
</gene>
<comment type="caution">
    <text evidence="2">The sequence shown here is derived from an EMBL/GenBank/DDBJ whole genome shotgun (WGS) entry which is preliminary data.</text>
</comment>